<feature type="domain" description="Nucleoside transporter/FeoB GTPase Gate" evidence="2">
    <location>
        <begin position="68"/>
        <end position="177"/>
    </location>
</feature>
<dbReference type="EMBL" id="DRTD01000362">
    <property type="protein sequence ID" value="HHE55104.1"/>
    <property type="molecule type" value="Genomic_DNA"/>
</dbReference>
<evidence type="ECO:0000259" key="2">
    <source>
        <dbReference type="Pfam" id="PF07670"/>
    </source>
</evidence>
<dbReference type="Pfam" id="PF07670">
    <property type="entry name" value="Gate"/>
    <property type="match status" value="1"/>
</dbReference>
<keyword evidence="1" id="KW-0472">Membrane</keyword>
<feature type="transmembrane region" description="Helical" evidence="1">
    <location>
        <begin position="6"/>
        <end position="23"/>
    </location>
</feature>
<reference evidence="3" key="1">
    <citation type="journal article" date="2020" name="mSystems">
        <title>Genome- and Community-Level Interaction Insights into Carbon Utilization and Element Cycling Functions of Hydrothermarchaeota in Hydrothermal Sediment.</title>
        <authorList>
            <person name="Zhou Z."/>
            <person name="Liu Y."/>
            <person name="Xu W."/>
            <person name="Pan J."/>
            <person name="Luo Z.H."/>
            <person name="Li M."/>
        </authorList>
    </citation>
    <scope>NUCLEOTIDE SEQUENCE [LARGE SCALE GENOMIC DNA]</scope>
    <source>
        <strain evidence="3">HyVt-76</strain>
    </source>
</reference>
<feature type="transmembrane region" description="Helical" evidence="1">
    <location>
        <begin position="191"/>
        <end position="213"/>
    </location>
</feature>
<keyword evidence="1" id="KW-1133">Transmembrane helix</keyword>
<evidence type="ECO:0000256" key="1">
    <source>
        <dbReference type="SAM" id="Phobius"/>
    </source>
</evidence>
<protein>
    <submittedName>
        <fullName evidence="3">Nucleoside recognition protein</fullName>
    </submittedName>
</protein>
<sequence>MLNHIWAWMIILSIFIAGVNDVYHELNRPATQKTEVKTEQRNLNKETKLGQVTSAAIEAANTSVKIAIGLIGVMALWLGVMRVAEKAGMIDIISRLVRPITKRLFPTIPSNHPAIGAMIMNIAANMLGLSNAATPLGLKAMEELDKLNPKKGEATDDMITFLVINTSAITLVPATAIAIRASMGSVNPQKIVIPSIIAATMATIVGLTTVKLIQYFHKKRGGKQNV</sequence>
<comment type="caution">
    <text evidence="3">The sequence shown here is derived from an EMBL/GenBank/DDBJ whole genome shotgun (WGS) entry which is preliminary data.</text>
</comment>
<proteinExistence type="predicted"/>
<feature type="transmembrane region" description="Helical" evidence="1">
    <location>
        <begin position="66"/>
        <end position="84"/>
    </location>
</feature>
<evidence type="ECO:0000313" key="3">
    <source>
        <dbReference type="EMBL" id="HHE55104.1"/>
    </source>
</evidence>
<feature type="transmembrane region" description="Helical" evidence="1">
    <location>
        <begin position="114"/>
        <end position="138"/>
    </location>
</feature>
<gene>
    <name evidence="3" type="ORF">ENL21_04930</name>
</gene>
<accession>A0A7V5H3B6</accession>
<dbReference type="InterPro" id="IPR011642">
    <property type="entry name" value="Gate_dom"/>
</dbReference>
<dbReference type="AlphaFoldDB" id="A0A7V5H3B6"/>
<keyword evidence="1" id="KW-0812">Transmembrane</keyword>
<organism evidence="3">
    <name type="scientific">Caldithrix abyssi</name>
    <dbReference type="NCBI Taxonomy" id="187145"/>
    <lineage>
        <taxon>Bacteria</taxon>
        <taxon>Pseudomonadati</taxon>
        <taxon>Calditrichota</taxon>
        <taxon>Calditrichia</taxon>
        <taxon>Calditrichales</taxon>
        <taxon>Calditrichaceae</taxon>
        <taxon>Caldithrix</taxon>
    </lineage>
</organism>
<dbReference type="Proteomes" id="UP000886111">
    <property type="component" value="Unassembled WGS sequence"/>
</dbReference>
<name>A0A7V5H3B6_CALAY</name>
<feature type="transmembrane region" description="Helical" evidence="1">
    <location>
        <begin position="159"/>
        <end position="179"/>
    </location>
</feature>